<accession>A0A2T5GCL6</accession>
<reference evidence="5 6" key="1">
    <citation type="submission" date="2017-08" db="EMBL/GenBank/DDBJ databases">
        <title>Burning lignite coal seam in the remote Altai Mountains harbors a hydrogen-driven thermophilic microbial community.</title>
        <authorList>
            <person name="Kadnikov V.V."/>
            <person name="Mardanov A.V."/>
            <person name="Ivasenko D."/>
            <person name="Beletsky A.V."/>
            <person name="Karnachuk O.V."/>
            <person name="Ravin N.V."/>
        </authorList>
    </citation>
    <scope>NUCLEOTIDE SEQUENCE [LARGE SCALE GENOMIC DNA]</scope>
    <source>
        <strain evidence="5">AL33</strain>
    </source>
</reference>
<organism evidence="5 6">
    <name type="scientific">Hydrogenibacillus schlegelii</name>
    <name type="common">Bacillus schlegelii</name>
    <dbReference type="NCBI Taxonomy" id="1484"/>
    <lineage>
        <taxon>Bacteria</taxon>
        <taxon>Bacillati</taxon>
        <taxon>Bacillota</taxon>
        <taxon>Bacilli</taxon>
        <taxon>Bacillales</taxon>
        <taxon>Bacillales Family X. Incertae Sedis</taxon>
        <taxon>Hydrogenibacillus</taxon>
    </lineage>
</organism>
<comment type="caution">
    <text evidence="5">The sequence shown here is derived from an EMBL/GenBank/DDBJ whole genome shotgun (WGS) entry which is preliminary data.</text>
</comment>
<evidence type="ECO:0000313" key="5">
    <source>
        <dbReference type="EMBL" id="PTQ53888.1"/>
    </source>
</evidence>
<feature type="domain" description="Peptidase M20 dimerisation" evidence="4">
    <location>
        <begin position="198"/>
        <end position="358"/>
    </location>
</feature>
<keyword evidence="1" id="KW-0645">Protease</keyword>
<dbReference type="PANTHER" id="PTHR43270:SF12">
    <property type="entry name" value="SUCCINYL-DIAMINOPIMELATE DESUCCINYLASE"/>
    <property type="match status" value="1"/>
</dbReference>
<dbReference type="AlphaFoldDB" id="A0A2T5GCL6"/>
<evidence type="ECO:0000256" key="1">
    <source>
        <dbReference type="ARBA" id="ARBA00022670"/>
    </source>
</evidence>
<dbReference type="InterPro" id="IPR051458">
    <property type="entry name" value="Cyt/Met_Dipeptidase"/>
</dbReference>
<dbReference type="GO" id="GO:0046872">
    <property type="term" value="F:metal ion binding"/>
    <property type="evidence" value="ECO:0007669"/>
    <property type="project" value="UniProtKB-KW"/>
</dbReference>
<protein>
    <submittedName>
        <fullName evidence="5">Deacylase</fullName>
    </submittedName>
</protein>
<dbReference type="InterPro" id="IPR011650">
    <property type="entry name" value="Peptidase_M20_dimer"/>
</dbReference>
<dbReference type="NCBIfam" id="NF006579">
    <property type="entry name" value="PRK09104.1"/>
    <property type="match status" value="1"/>
</dbReference>
<proteinExistence type="predicted"/>
<evidence type="ECO:0000256" key="3">
    <source>
        <dbReference type="ARBA" id="ARBA00022801"/>
    </source>
</evidence>
<evidence type="ECO:0000259" key="4">
    <source>
        <dbReference type="Pfam" id="PF07687"/>
    </source>
</evidence>
<dbReference type="Gene3D" id="3.30.70.360">
    <property type="match status" value="1"/>
</dbReference>
<gene>
    <name evidence="5" type="ORF">HSCHL_1262</name>
</gene>
<keyword evidence="3" id="KW-0378">Hydrolase</keyword>
<dbReference type="Pfam" id="PF01546">
    <property type="entry name" value="Peptidase_M20"/>
    <property type="match status" value="1"/>
</dbReference>
<dbReference type="EMBL" id="PEBV01000009">
    <property type="protein sequence ID" value="PTQ53888.1"/>
    <property type="molecule type" value="Genomic_DNA"/>
</dbReference>
<evidence type="ECO:0000313" key="6">
    <source>
        <dbReference type="Proteomes" id="UP000244180"/>
    </source>
</evidence>
<keyword evidence="2" id="KW-0479">Metal-binding</keyword>
<dbReference type="GO" id="GO:0006508">
    <property type="term" value="P:proteolysis"/>
    <property type="evidence" value="ECO:0007669"/>
    <property type="project" value="UniProtKB-KW"/>
</dbReference>
<dbReference type="Gene3D" id="3.40.630.10">
    <property type="entry name" value="Zn peptidases"/>
    <property type="match status" value="1"/>
</dbReference>
<dbReference type="InterPro" id="IPR002933">
    <property type="entry name" value="Peptidase_M20"/>
</dbReference>
<dbReference type="Proteomes" id="UP000244180">
    <property type="component" value="Unassembled WGS sequence"/>
</dbReference>
<dbReference type="PANTHER" id="PTHR43270">
    <property type="entry name" value="BETA-ALA-HIS DIPEPTIDASE"/>
    <property type="match status" value="1"/>
</dbReference>
<dbReference type="SUPFAM" id="SSF53187">
    <property type="entry name" value="Zn-dependent exopeptidases"/>
    <property type="match status" value="1"/>
</dbReference>
<dbReference type="Pfam" id="PF07687">
    <property type="entry name" value="M20_dimer"/>
    <property type="match status" value="1"/>
</dbReference>
<dbReference type="NCBIfam" id="NF005914">
    <property type="entry name" value="PRK07907.1"/>
    <property type="match status" value="1"/>
</dbReference>
<dbReference type="NCBIfam" id="NF006053">
    <property type="entry name" value="PRK08201.1"/>
    <property type="match status" value="1"/>
</dbReference>
<dbReference type="GO" id="GO:0008233">
    <property type="term" value="F:peptidase activity"/>
    <property type="evidence" value="ECO:0007669"/>
    <property type="project" value="UniProtKB-KW"/>
</dbReference>
<dbReference type="RefSeq" id="WP_272999937.1">
    <property type="nucleotide sequence ID" value="NZ_PEBV01000009.1"/>
</dbReference>
<sequence length="472" mass="50743">MLTPPLNAVLEAVRRERDAILDGLFRFLALPSVSALSAHKADVDRTAAFLADALREAGFADARVEPTAGHPLVVASSVVDPLLPTVLFYGHYDVQPVDPEDRWTTPPFAPAIRDGRIYARGASDDKGPVWMHLAVFRAYRDAWGRLPLNVKVLIEGEEEIGSPHLEPYLAAHRHELAADAVLISDTTMLGPDRPAITVGLRGLAALEVRVRGPKSDLHSGLYGGIVHNPLQALVRLLATLHDADGRVAVPGFYDDVRPLPPSERAEIAALAPAADALRAELGVPALFGEAGFTPLERNWARPTLELNGLFGGFQGEGIKTVIPAEAGAKLSARLVPDQDPERILDLVEDHLRRHAPPGVVLDLRRFDAGRPYLAPADHPAIRAAARALEAAFGRPAAFIRMGGSIPIVEPFRRHLGAPIVLMGFGLTTDNIHAPDEHFDLAIFDRGLEAIVRAYAELADALAPAAGQTGADR</sequence>
<name>A0A2T5GCL6_HYDSH</name>
<evidence type="ECO:0000256" key="2">
    <source>
        <dbReference type="ARBA" id="ARBA00022723"/>
    </source>
</evidence>